<evidence type="ECO:0000256" key="2">
    <source>
        <dbReference type="SAM" id="Phobius"/>
    </source>
</evidence>
<reference evidence="4 5" key="1">
    <citation type="submission" date="2019-09" db="EMBL/GenBank/DDBJ databases">
        <title>FDA dAtabase for Regulatory Grade micrObial Sequences (FDA-ARGOS): Supporting development and validation of Infectious Disease Dx tests.</title>
        <authorList>
            <person name="Sciortino C."/>
            <person name="Tallon L."/>
            <person name="Sadzewicz L."/>
            <person name="Vavikolanu K."/>
            <person name="Mehta A."/>
            <person name="Aluvathingal J."/>
            <person name="Nadendla S."/>
            <person name="Nandy P."/>
            <person name="Geyer C."/>
            <person name="Yan Y."/>
            <person name="Sichtig H."/>
        </authorList>
    </citation>
    <scope>NUCLEOTIDE SEQUENCE [LARGE SCALE GENOMIC DNA]</scope>
    <source>
        <strain evidence="4 5">FDAARGOS_661</strain>
    </source>
</reference>
<sequence length="537" mass="62370">MIKQKVIRTSLIFAISATIFSHYSYAETSSNIESEGVDQKVNSQINSDTQQSKIKLSKENIKKFNYTSDETSNTEEPKIENIHQESDETNSKEKSAVEESQQESDETNSKEKSTVEESQQESNETNSKEKSAVEESQQESDETNSKEKSTVEESRKESDETNSTEKSAAEESQQESDETNSKEKSTVEESQQESDETNSTEKSTAEESRKESDETNSLEELKKEKVNDKNQQKSGIEHIHKNNTSSSKEKNHTKYKTAQKSKNYKNDDSTIFKQEEHQNVRSKSMKSKQNQIIQPYNDNTSSNVYSKTTYQKDKSQNSISKTMFNQLVSRQLVENNHNNFEPTHLKQNNLYFQSDRGKESTYRNAYQIESRFSENILNRFNQYAKGAYKYNPYIINKINHLDDNGEKITNKDFNRLIKKQKFDNQNLNILQEDSQYFRFQYFNPLNAKEYYKNLDEQVLSLITSDIGSMPDLKKPKTIHKDEEEEEQHKKVITSSHKKTESKSYIKTLNMILIPTLILISSTVMIIYGYQNLKTKKK</sequence>
<keyword evidence="2" id="KW-0472">Membrane</keyword>
<feature type="chain" id="PRO_5026729094" description="Fibrinogen-binding protein" evidence="3">
    <location>
        <begin position="27"/>
        <end position="537"/>
    </location>
</feature>
<feature type="region of interest" description="Disordered" evidence="1">
    <location>
        <begin position="473"/>
        <end position="495"/>
    </location>
</feature>
<feature type="region of interest" description="Disordered" evidence="1">
    <location>
        <begin position="44"/>
        <end position="268"/>
    </location>
</feature>
<gene>
    <name evidence="4" type="ORF">FOB69_00935</name>
</gene>
<feature type="compositionally biased region" description="Low complexity" evidence="1">
    <location>
        <begin position="116"/>
        <end position="125"/>
    </location>
</feature>
<feature type="signal peptide" evidence="3">
    <location>
        <begin position="1"/>
        <end position="26"/>
    </location>
</feature>
<feature type="compositionally biased region" description="Basic and acidic residues" evidence="1">
    <location>
        <begin position="473"/>
        <end position="489"/>
    </location>
</feature>
<evidence type="ECO:0000313" key="4">
    <source>
        <dbReference type="EMBL" id="QKQ28468.1"/>
    </source>
</evidence>
<evidence type="ECO:0000256" key="3">
    <source>
        <dbReference type="SAM" id="SignalP"/>
    </source>
</evidence>
<dbReference type="NCBIfam" id="NF039170">
    <property type="entry name" value="SdrH_fam_CTERM"/>
    <property type="match status" value="1"/>
</dbReference>
<dbReference type="AlphaFoldDB" id="A0A6N0I1G3"/>
<keyword evidence="3" id="KW-0732">Signal</keyword>
<organism evidence="4 5">
    <name type="scientific">Staphylococcus hominis</name>
    <dbReference type="NCBI Taxonomy" id="1290"/>
    <lineage>
        <taxon>Bacteria</taxon>
        <taxon>Bacillati</taxon>
        <taxon>Bacillota</taxon>
        <taxon>Bacilli</taxon>
        <taxon>Bacillales</taxon>
        <taxon>Staphylococcaceae</taxon>
        <taxon>Staphylococcus</taxon>
    </lineage>
</organism>
<dbReference type="Proteomes" id="UP000509636">
    <property type="component" value="Chromosome"/>
</dbReference>
<dbReference type="EMBL" id="CP054550">
    <property type="protein sequence ID" value="QKQ28468.1"/>
    <property type="molecule type" value="Genomic_DNA"/>
</dbReference>
<keyword evidence="2" id="KW-1133">Transmembrane helix</keyword>
<feature type="compositionally biased region" description="Basic and acidic residues" evidence="1">
    <location>
        <begin position="75"/>
        <end position="97"/>
    </location>
</feature>
<feature type="compositionally biased region" description="Polar residues" evidence="1">
    <location>
        <begin position="44"/>
        <end position="54"/>
    </location>
</feature>
<evidence type="ECO:0008006" key="6">
    <source>
        <dbReference type="Google" id="ProtNLM"/>
    </source>
</evidence>
<keyword evidence="2" id="KW-0812">Transmembrane</keyword>
<feature type="transmembrane region" description="Helical" evidence="2">
    <location>
        <begin position="508"/>
        <end position="529"/>
    </location>
</feature>
<feature type="compositionally biased region" description="Basic and acidic residues" evidence="1">
    <location>
        <begin position="143"/>
        <end position="159"/>
    </location>
</feature>
<proteinExistence type="predicted"/>
<name>A0A6N0I1G3_STAHO</name>
<evidence type="ECO:0000256" key="1">
    <source>
        <dbReference type="SAM" id="MobiDB-lite"/>
    </source>
</evidence>
<accession>A0A6N0I1G3</accession>
<evidence type="ECO:0000313" key="5">
    <source>
        <dbReference type="Proteomes" id="UP000509636"/>
    </source>
</evidence>
<feature type="compositionally biased region" description="Basic and acidic residues" evidence="1">
    <location>
        <begin position="203"/>
        <end position="240"/>
    </location>
</feature>
<protein>
    <recommendedName>
        <fullName evidence="6">Fibrinogen-binding protein</fullName>
    </recommendedName>
</protein>
<feature type="compositionally biased region" description="Basic residues" evidence="1">
    <location>
        <begin position="253"/>
        <end position="263"/>
    </location>
</feature>